<dbReference type="InterPro" id="IPR020846">
    <property type="entry name" value="MFS_dom"/>
</dbReference>
<evidence type="ECO:0000256" key="6">
    <source>
        <dbReference type="SAM" id="Phobius"/>
    </source>
</evidence>
<proteinExistence type="predicted"/>
<feature type="transmembrane region" description="Helical" evidence="6">
    <location>
        <begin position="107"/>
        <end position="128"/>
    </location>
</feature>
<feature type="transmembrane region" description="Helical" evidence="6">
    <location>
        <begin position="140"/>
        <end position="164"/>
    </location>
</feature>
<evidence type="ECO:0000256" key="1">
    <source>
        <dbReference type="ARBA" id="ARBA00004141"/>
    </source>
</evidence>
<evidence type="ECO:0000256" key="3">
    <source>
        <dbReference type="ARBA" id="ARBA00022692"/>
    </source>
</evidence>
<dbReference type="InterPro" id="IPR036259">
    <property type="entry name" value="MFS_trans_sf"/>
</dbReference>
<dbReference type="PANTHER" id="PTHR42718">
    <property type="entry name" value="MAJOR FACILITATOR SUPERFAMILY MULTIDRUG TRANSPORTER MFSC"/>
    <property type="match status" value="1"/>
</dbReference>
<evidence type="ECO:0000259" key="7">
    <source>
        <dbReference type="PROSITE" id="PS50850"/>
    </source>
</evidence>
<dbReference type="OrthoDB" id="9803985at2"/>
<feature type="transmembrane region" description="Helical" evidence="6">
    <location>
        <begin position="52"/>
        <end position="70"/>
    </location>
</feature>
<feature type="transmembrane region" description="Helical" evidence="6">
    <location>
        <begin position="284"/>
        <end position="303"/>
    </location>
</feature>
<dbReference type="PANTHER" id="PTHR42718:SF9">
    <property type="entry name" value="MAJOR FACILITATOR SUPERFAMILY MULTIDRUG TRANSPORTER MFSC"/>
    <property type="match status" value="1"/>
</dbReference>
<dbReference type="SUPFAM" id="SSF103473">
    <property type="entry name" value="MFS general substrate transporter"/>
    <property type="match status" value="1"/>
</dbReference>
<evidence type="ECO:0000256" key="2">
    <source>
        <dbReference type="ARBA" id="ARBA00022448"/>
    </source>
</evidence>
<protein>
    <submittedName>
        <fullName evidence="8">MFS transporter</fullName>
    </submittedName>
</protein>
<dbReference type="Proteomes" id="UP000038011">
    <property type="component" value="Unassembled WGS sequence"/>
</dbReference>
<dbReference type="InterPro" id="IPR011701">
    <property type="entry name" value="MFS"/>
</dbReference>
<dbReference type="GO" id="GO:0022857">
    <property type="term" value="F:transmembrane transporter activity"/>
    <property type="evidence" value="ECO:0007669"/>
    <property type="project" value="InterPro"/>
</dbReference>
<feature type="transmembrane region" description="Helical" evidence="6">
    <location>
        <begin position="390"/>
        <end position="409"/>
    </location>
</feature>
<dbReference type="Pfam" id="PF07690">
    <property type="entry name" value="MFS_1"/>
    <property type="match status" value="1"/>
</dbReference>
<dbReference type="PROSITE" id="PS50850">
    <property type="entry name" value="MFS"/>
    <property type="match status" value="1"/>
</dbReference>
<keyword evidence="9" id="KW-1185">Reference proteome</keyword>
<dbReference type="GO" id="GO:0005886">
    <property type="term" value="C:plasma membrane"/>
    <property type="evidence" value="ECO:0007669"/>
    <property type="project" value="UniProtKB-SubCell"/>
</dbReference>
<organism evidence="8 9">
    <name type="scientific">Ahrensia marina</name>
    <dbReference type="NCBI Taxonomy" id="1514904"/>
    <lineage>
        <taxon>Bacteria</taxon>
        <taxon>Pseudomonadati</taxon>
        <taxon>Pseudomonadota</taxon>
        <taxon>Alphaproteobacteria</taxon>
        <taxon>Hyphomicrobiales</taxon>
        <taxon>Ahrensiaceae</taxon>
        <taxon>Ahrensia</taxon>
    </lineage>
</organism>
<keyword evidence="3 6" id="KW-0812">Transmembrane</keyword>
<gene>
    <name evidence="8" type="ORF">SU32_11450</name>
</gene>
<dbReference type="STRING" id="1514904.SU32_11450"/>
<dbReference type="PRINTS" id="PR01036">
    <property type="entry name" value="TCRTETB"/>
</dbReference>
<feature type="transmembrane region" description="Helical" evidence="6">
    <location>
        <begin position="20"/>
        <end position="46"/>
    </location>
</feature>
<comment type="caution">
    <text evidence="8">The sequence shown here is derived from an EMBL/GenBank/DDBJ whole genome shotgun (WGS) entry which is preliminary data.</text>
</comment>
<evidence type="ECO:0000256" key="4">
    <source>
        <dbReference type="ARBA" id="ARBA00022989"/>
    </source>
</evidence>
<feature type="transmembrane region" description="Helical" evidence="6">
    <location>
        <begin position="250"/>
        <end position="272"/>
    </location>
</feature>
<dbReference type="PATRIC" id="fig|1514904.3.peg.1133"/>
<dbReference type="CDD" id="cd17321">
    <property type="entry name" value="MFS_MMR_MDR_like"/>
    <property type="match status" value="1"/>
</dbReference>
<name>A0A0N0E783_9HYPH</name>
<feature type="transmembrane region" description="Helical" evidence="6">
    <location>
        <begin position="309"/>
        <end position="326"/>
    </location>
</feature>
<dbReference type="RefSeq" id="WP_053999508.1">
    <property type="nucleotide sequence ID" value="NZ_JXMU01000016.1"/>
</dbReference>
<keyword evidence="4 6" id="KW-1133">Transmembrane helix</keyword>
<keyword evidence="2" id="KW-0813">Transport</keyword>
<evidence type="ECO:0000313" key="9">
    <source>
        <dbReference type="Proteomes" id="UP000038011"/>
    </source>
</evidence>
<dbReference type="AlphaFoldDB" id="A0A0N0E783"/>
<sequence length="418" mass="43895">MADEQITASKDTDWPSIVTLSLSILTASLGTTIANVALPTLTQYFAAPFHQIQWIVIGYLVAMTITVVLAGRLGDLFGLKRMLVLGMVIFSGASLLCALAPDLWLLVGARMLQGIGGAFMMTLTVALMSQIASTSSIGRAMGLLGTMLAVGTALGPLLGGLLIQTTGWRALFLVLLGLGLLATMMTIYCLPPQEERKDGNTPDRKSKWFDLPTTAIMRNLANIVANAAVAAVMMTTLVVGPFYLGFSLDLSEAIIGLVMAVGPVISIFSGVPSGKLVDVLGTQSVLTIGLSTLILGSTIFVIVPDGPNIAFYCLAIAVLAVGYQLFQAANNTAVMVNMPPDERGTASGLLNLSRNIGLIFGASAMGAIFAFGVGSGAIENATQQQITDGLQLTFGLAAAMIIMAFWMVCRQRSRQQAH</sequence>
<feature type="transmembrane region" description="Helical" evidence="6">
    <location>
        <begin position="170"/>
        <end position="190"/>
    </location>
</feature>
<keyword evidence="5 6" id="KW-0472">Membrane</keyword>
<feature type="transmembrane region" description="Helical" evidence="6">
    <location>
        <begin position="356"/>
        <end position="378"/>
    </location>
</feature>
<comment type="subcellular location">
    <subcellularLocation>
        <location evidence="1">Membrane</location>
        <topology evidence="1">Multi-pass membrane protein</topology>
    </subcellularLocation>
</comment>
<dbReference type="EMBL" id="JXMU01000016">
    <property type="protein sequence ID" value="KPB00822.1"/>
    <property type="molecule type" value="Genomic_DNA"/>
</dbReference>
<dbReference type="Gene3D" id="1.20.1250.20">
    <property type="entry name" value="MFS general substrate transporter like domains"/>
    <property type="match status" value="1"/>
</dbReference>
<feature type="transmembrane region" description="Helical" evidence="6">
    <location>
        <begin position="223"/>
        <end position="244"/>
    </location>
</feature>
<evidence type="ECO:0000256" key="5">
    <source>
        <dbReference type="ARBA" id="ARBA00023136"/>
    </source>
</evidence>
<feature type="domain" description="Major facilitator superfamily (MFS) profile" evidence="7">
    <location>
        <begin position="16"/>
        <end position="416"/>
    </location>
</feature>
<feature type="transmembrane region" description="Helical" evidence="6">
    <location>
        <begin position="82"/>
        <end position="101"/>
    </location>
</feature>
<accession>A0A0N0E783</accession>
<reference evidence="8 9" key="1">
    <citation type="submission" date="2015-01" db="EMBL/GenBank/DDBJ databases">
        <title>Ahrensia donghaiensis sp. nov., a novel dimethylsulphoniopropionate-cleavage bacterium isolated from seawater and emended descriptions of the genus Ahrensia and Ahrensia kielensis.</title>
        <authorList>
            <person name="Liu J."/>
        </authorList>
    </citation>
    <scope>NUCLEOTIDE SEQUENCE [LARGE SCALE GENOMIC DNA]</scope>
    <source>
        <strain evidence="8 9">LZD062</strain>
    </source>
</reference>
<evidence type="ECO:0000313" key="8">
    <source>
        <dbReference type="EMBL" id="KPB00822.1"/>
    </source>
</evidence>